<evidence type="ECO:0000256" key="6">
    <source>
        <dbReference type="ARBA" id="ARBA00023136"/>
    </source>
</evidence>
<keyword evidence="6 7" id="KW-0472">Membrane</keyword>
<gene>
    <name evidence="8" type="ORF">SUNI508_08966</name>
</gene>
<evidence type="ECO:0000256" key="4">
    <source>
        <dbReference type="ARBA" id="ARBA00022801"/>
    </source>
</evidence>
<keyword evidence="4" id="KW-0378">Hydrolase</keyword>
<feature type="transmembrane region" description="Helical" evidence="7">
    <location>
        <begin position="37"/>
        <end position="58"/>
    </location>
</feature>
<dbReference type="Pfam" id="PF05875">
    <property type="entry name" value="Ceramidase"/>
    <property type="match status" value="1"/>
</dbReference>
<comment type="subcellular location">
    <subcellularLocation>
        <location evidence="1">Membrane</location>
        <topology evidence="1">Multi-pass membrane protein</topology>
    </subcellularLocation>
</comment>
<feature type="transmembrane region" description="Helical" evidence="7">
    <location>
        <begin position="70"/>
        <end position="92"/>
    </location>
</feature>
<evidence type="ECO:0000256" key="3">
    <source>
        <dbReference type="ARBA" id="ARBA00022692"/>
    </source>
</evidence>
<keyword evidence="3 7" id="KW-0812">Transmembrane</keyword>
<proteinExistence type="inferred from homology"/>
<reference evidence="8 9" key="1">
    <citation type="journal article" date="2024" name="J. Plant Pathol.">
        <title>Sequence and assembly of the genome of Seiridium unicorne, isolate CBS 538.82, causal agent of cypress canker disease.</title>
        <authorList>
            <person name="Scali E."/>
            <person name="Rocca G.D."/>
            <person name="Danti R."/>
            <person name="Garbelotto M."/>
            <person name="Barberini S."/>
            <person name="Baroncelli R."/>
            <person name="Emiliani G."/>
        </authorList>
    </citation>
    <scope>NUCLEOTIDE SEQUENCE [LARGE SCALE GENOMIC DNA]</scope>
    <source>
        <strain evidence="8 9">BM-138-508</strain>
    </source>
</reference>
<dbReference type="InterPro" id="IPR008901">
    <property type="entry name" value="ACER"/>
</dbReference>
<feature type="transmembrane region" description="Helical" evidence="7">
    <location>
        <begin position="104"/>
        <end position="121"/>
    </location>
</feature>
<comment type="similarity">
    <text evidence="2">Belongs to the alkaline ceramidase family.</text>
</comment>
<evidence type="ECO:0000256" key="1">
    <source>
        <dbReference type="ARBA" id="ARBA00004141"/>
    </source>
</evidence>
<evidence type="ECO:0000313" key="8">
    <source>
        <dbReference type="EMBL" id="KAK9417162.1"/>
    </source>
</evidence>
<keyword evidence="5 7" id="KW-1133">Transmembrane helix</keyword>
<evidence type="ECO:0000256" key="7">
    <source>
        <dbReference type="SAM" id="Phobius"/>
    </source>
</evidence>
<evidence type="ECO:0000256" key="2">
    <source>
        <dbReference type="ARBA" id="ARBA00009780"/>
    </source>
</evidence>
<feature type="transmembrane region" description="Helical" evidence="7">
    <location>
        <begin position="158"/>
        <end position="177"/>
    </location>
</feature>
<dbReference type="PANTHER" id="PTHR46187:SF3">
    <property type="entry name" value="ALKALINE CERAMIDASE 3"/>
    <property type="match status" value="1"/>
</dbReference>
<feature type="transmembrane region" description="Helical" evidence="7">
    <location>
        <begin position="242"/>
        <end position="265"/>
    </location>
</feature>
<feature type="transmembrane region" description="Helical" evidence="7">
    <location>
        <begin position="128"/>
        <end position="146"/>
    </location>
</feature>
<feature type="transmembrane region" description="Helical" evidence="7">
    <location>
        <begin position="204"/>
        <end position="222"/>
    </location>
</feature>
<dbReference type="Proteomes" id="UP001408356">
    <property type="component" value="Unassembled WGS sequence"/>
</dbReference>
<evidence type="ECO:0000313" key="9">
    <source>
        <dbReference type="Proteomes" id="UP001408356"/>
    </source>
</evidence>
<dbReference type="EMBL" id="JARVKF010000400">
    <property type="protein sequence ID" value="KAK9417162.1"/>
    <property type="molecule type" value="Genomic_DNA"/>
</dbReference>
<evidence type="ECO:0008006" key="10">
    <source>
        <dbReference type="Google" id="ProtNLM"/>
    </source>
</evidence>
<name>A0ABR2URL8_9PEZI</name>
<accession>A0ABR2URL8</accession>
<protein>
    <recommendedName>
        <fullName evidence="10">Alkaline phytoceramidase</fullName>
    </recommendedName>
</protein>
<evidence type="ECO:0000256" key="5">
    <source>
        <dbReference type="ARBA" id="ARBA00022989"/>
    </source>
</evidence>
<dbReference type="PANTHER" id="PTHR46187">
    <property type="entry name" value="ALKALINE CERAMIDASE 3"/>
    <property type="match status" value="1"/>
</dbReference>
<organism evidence="8 9">
    <name type="scientific">Seiridium unicorne</name>
    <dbReference type="NCBI Taxonomy" id="138068"/>
    <lineage>
        <taxon>Eukaryota</taxon>
        <taxon>Fungi</taxon>
        <taxon>Dikarya</taxon>
        <taxon>Ascomycota</taxon>
        <taxon>Pezizomycotina</taxon>
        <taxon>Sordariomycetes</taxon>
        <taxon>Xylariomycetidae</taxon>
        <taxon>Amphisphaeriales</taxon>
        <taxon>Sporocadaceae</taxon>
        <taxon>Seiridium</taxon>
    </lineage>
</organism>
<comment type="caution">
    <text evidence="8">The sequence shown here is derived from an EMBL/GenBank/DDBJ whole genome shotgun (WGS) entry which is preliminary data.</text>
</comment>
<keyword evidence="9" id="KW-1185">Reference proteome</keyword>
<sequence>MSESIFGALAVPYHEPREGFWGEKTVTLNFCEEDYVVSYYCAEICNTLTNLLFIWLGLKGIRDCLKYDHPAIFVVAFVGYMIVGTGSTLFHATLKYPMQLVDELSMIYTTCLMCFATFSYGRSRSLSVLLAFALAGLSWYITARYYHTKDPQFHQDAYAVLTAFVVFSNMWIMERTVRPALRERQGKRSPSSHVAPADAIVKDMWIMVATGLTIFLGGFLIWNLDNVYCDTIRRWRHSMGLPWAVILEGHAWWHLMTGIGAYYYITWRIWIHRCLDGDEDRYRLSWSSVFAMPDVVAAEDVASVENGKKTV</sequence>